<proteinExistence type="predicted"/>
<accession>A0A375GK83</accession>
<evidence type="ECO:0000313" key="4">
    <source>
        <dbReference type="Proteomes" id="UP000623307"/>
    </source>
</evidence>
<dbReference type="Proteomes" id="UP000256862">
    <property type="component" value="Plasmid CO2235_mp"/>
</dbReference>
<evidence type="ECO:0000313" key="2">
    <source>
        <dbReference type="EMBL" id="QRQ91537.1"/>
    </source>
</evidence>
<protein>
    <submittedName>
        <fullName evidence="3">Uncharacterized protein</fullName>
    </submittedName>
</protein>
<feature type="region of interest" description="Disordered" evidence="1">
    <location>
        <begin position="33"/>
        <end position="54"/>
    </location>
</feature>
<dbReference type="AlphaFoldDB" id="A0A375GK83"/>
<feature type="compositionally biased region" description="Polar residues" evidence="1">
    <location>
        <begin position="37"/>
        <end position="48"/>
    </location>
</feature>
<evidence type="ECO:0000313" key="3">
    <source>
        <dbReference type="EMBL" id="SPC19601.1"/>
    </source>
</evidence>
<dbReference type="RefSeq" id="WP_063241053.1">
    <property type="nucleotide sequence ID" value="NZ_CP069809.1"/>
</dbReference>
<reference evidence="2 4" key="2">
    <citation type="submission" date="2021-02" db="EMBL/GenBank/DDBJ databases">
        <title>Complete Genome Sequence of Cupriavidus oxalaticus Strain Ox1, a Soil Oxalate-Degrading Species.</title>
        <authorList>
            <person name="Palmieri F."/>
            <person name="Udriet P."/>
            <person name="Deuasquier M."/>
            <person name="Beaudoing E."/>
            <person name="Johnson S.L."/>
            <person name="Davenport K.W."/>
            <person name="Chain P.S."/>
            <person name="Bindschedler S."/>
            <person name="Junier P."/>
        </authorList>
    </citation>
    <scope>NUCLEOTIDE SEQUENCE [LARGE SCALE GENOMIC DNA]</scope>
    <source>
        <strain evidence="2 4">Ox1</strain>
    </source>
</reference>
<name>A0A375GK83_9BURK</name>
<dbReference type="OrthoDB" id="8971180at2"/>
<keyword evidence="4" id="KW-1185">Reference proteome</keyword>
<evidence type="ECO:0000256" key="1">
    <source>
        <dbReference type="SAM" id="MobiDB-lite"/>
    </source>
</evidence>
<reference evidence="3" key="1">
    <citation type="submission" date="2018-01" db="EMBL/GenBank/DDBJ databases">
        <authorList>
            <person name="Clerissi C."/>
        </authorList>
    </citation>
    <scope>NUCLEOTIDE SEQUENCE</scope>
    <source>
        <strain evidence="3">Cupriavidus oxalaticus LMG 2235</strain>
    </source>
</reference>
<dbReference type="EMBL" id="CP069811">
    <property type="protein sequence ID" value="QRQ91537.1"/>
    <property type="molecule type" value="Genomic_DNA"/>
</dbReference>
<dbReference type="Proteomes" id="UP000623307">
    <property type="component" value="Chromosome 1"/>
</dbReference>
<gene>
    <name evidence="3" type="ORF">CO2235_MP20004</name>
    <name evidence="2" type="ORF">JTE92_00875</name>
</gene>
<dbReference type="GeneID" id="303488045"/>
<dbReference type="EMBL" id="OGUS01000137">
    <property type="protein sequence ID" value="SPC19601.1"/>
    <property type="molecule type" value="Genomic_DNA"/>
</dbReference>
<organism evidence="3">
    <name type="scientific">Cupriavidus oxalaticus</name>
    <dbReference type="NCBI Taxonomy" id="96344"/>
    <lineage>
        <taxon>Bacteria</taxon>
        <taxon>Pseudomonadati</taxon>
        <taxon>Pseudomonadota</taxon>
        <taxon>Betaproteobacteria</taxon>
        <taxon>Burkholderiales</taxon>
        <taxon>Burkholderiaceae</taxon>
        <taxon>Cupriavidus</taxon>
    </lineage>
</organism>
<sequence length="83" mass="8816">MATASVPNASTQHAAALARILQVTQQAWGLGQEHSETVASATTRSTAGQRAPRLSRRARLAQAAARAFEAQVMAIRCRQVFVG</sequence>